<dbReference type="EMBL" id="ML143474">
    <property type="protein sequence ID" value="TBU24696.1"/>
    <property type="molecule type" value="Genomic_DNA"/>
</dbReference>
<proteinExistence type="predicted"/>
<name>A0A4Q9MFQ2_9APHY</name>
<dbReference type="Proteomes" id="UP000292957">
    <property type="component" value="Unassembled WGS sequence"/>
</dbReference>
<protein>
    <submittedName>
        <fullName evidence="2">Uncharacterized protein</fullName>
    </submittedName>
</protein>
<gene>
    <name evidence="2" type="ORF">BD311DRAFT_766009</name>
</gene>
<sequence length="117" mass="12488">MLQSGCLLRYRAGEDGATHGECALGTLTRCRPTTGALRWIRPLPAAKYKRGRDSRLGEGGVTLFGGDVEWQGRLAEGAWDQAGAGWTADEAQAGTRRRPRSGGAGKCAWGAGSKRRE</sequence>
<accession>A0A4Q9MFQ2</accession>
<reference evidence="2" key="1">
    <citation type="submission" date="2019-01" db="EMBL/GenBank/DDBJ databases">
        <title>Draft genome sequences of three monokaryotic isolates of the white-rot basidiomycete fungus Dichomitus squalens.</title>
        <authorList>
            <consortium name="DOE Joint Genome Institute"/>
            <person name="Lopez S.C."/>
            <person name="Andreopoulos B."/>
            <person name="Pangilinan J."/>
            <person name="Lipzen A."/>
            <person name="Riley R."/>
            <person name="Ahrendt S."/>
            <person name="Ng V."/>
            <person name="Barry K."/>
            <person name="Daum C."/>
            <person name="Grigoriev I.V."/>
            <person name="Hilden K.S."/>
            <person name="Makela M.R."/>
            <person name="de Vries R.P."/>
        </authorList>
    </citation>
    <scope>NUCLEOTIDE SEQUENCE [LARGE SCALE GENOMIC DNA]</scope>
    <source>
        <strain evidence="2">OM18370.1</strain>
    </source>
</reference>
<feature type="region of interest" description="Disordered" evidence="1">
    <location>
        <begin position="84"/>
        <end position="117"/>
    </location>
</feature>
<organism evidence="2">
    <name type="scientific">Dichomitus squalens</name>
    <dbReference type="NCBI Taxonomy" id="114155"/>
    <lineage>
        <taxon>Eukaryota</taxon>
        <taxon>Fungi</taxon>
        <taxon>Dikarya</taxon>
        <taxon>Basidiomycota</taxon>
        <taxon>Agaricomycotina</taxon>
        <taxon>Agaricomycetes</taxon>
        <taxon>Polyporales</taxon>
        <taxon>Polyporaceae</taxon>
        <taxon>Dichomitus</taxon>
    </lineage>
</organism>
<dbReference type="AlphaFoldDB" id="A0A4Q9MFQ2"/>
<evidence type="ECO:0000256" key="1">
    <source>
        <dbReference type="SAM" id="MobiDB-lite"/>
    </source>
</evidence>
<evidence type="ECO:0000313" key="2">
    <source>
        <dbReference type="EMBL" id="TBU24696.1"/>
    </source>
</evidence>